<reference evidence="4" key="2">
    <citation type="submission" date="2025-08" db="UniProtKB">
        <authorList>
            <consortium name="Ensembl"/>
        </authorList>
    </citation>
    <scope>IDENTIFICATION</scope>
</reference>
<dbReference type="InterPro" id="IPR013098">
    <property type="entry name" value="Ig_I-set"/>
</dbReference>
<dbReference type="Ensembl" id="ENSNFUT00015016676.1">
    <property type="protein sequence ID" value="ENSNFUP00015015919.1"/>
    <property type="gene ID" value="ENSNFUG00015007657.1"/>
</dbReference>
<organism evidence="4 5">
    <name type="scientific">Nothobranchius furzeri</name>
    <name type="common">Turquoise killifish</name>
    <dbReference type="NCBI Taxonomy" id="105023"/>
    <lineage>
        <taxon>Eukaryota</taxon>
        <taxon>Metazoa</taxon>
        <taxon>Chordata</taxon>
        <taxon>Craniata</taxon>
        <taxon>Vertebrata</taxon>
        <taxon>Euteleostomi</taxon>
        <taxon>Actinopterygii</taxon>
        <taxon>Neopterygii</taxon>
        <taxon>Teleostei</taxon>
        <taxon>Neoteleostei</taxon>
        <taxon>Acanthomorphata</taxon>
        <taxon>Ovalentaria</taxon>
        <taxon>Atherinomorphae</taxon>
        <taxon>Cyprinodontiformes</taxon>
        <taxon>Nothobranchiidae</taxon>
        <taxon>Nothobranchius</taxon>
    </lineage>
</organism>
<dbReference type="InterPro" id="IPR007110">
    <property type="entry name" value="Ig-like_dom"/>
</dbReference>
<reference evidence="4" key="1">
    <citation type="submission" date="2014-08" db="EMBL/GenBank/DDBJ databases">
        <authorList>
            <person name="Senf B."/>
            <person name="Petzold A."/>
            <person name="Downie B.R."/>
            <person name="Koch P."/>
            <person name="Platzer M."/>
        </authorList>
    </citation>
    <scope>NUCLEOTIDE SEQUENCE [LARGE SCALE GENOMIC DNA]</scope>
    <source>
        <strain evidence="4">GRZ</strain>
    </source>
</reference>
<comment type="similarity">
    <text evidence="1">Belongs to the protein kinase superfamily. CAMK Ser/Thr protein kinase family.</text>
</comment>
<dbReference type="FunFam" id="2.60.40.10:FF:000080">
    <property type="entry name" value="Myosin light chain kinase, smooth muscle"/>
    <property type="match status" value="1"/>
</dbReference>
<evidence type="ECO:0000259" key="3">
    <source>
        <dbReference type="PROSITE" id="PS50835"/>
    </source>
</evidence>
<evidence type="ECO:0000313" key="5">
    <source>
        <dbReference type="Proteomes" id="UP000694548"/>
    </source>
</evidence>
<dbReference type="Pfam" id="PF07679">
    <property type="entry name" value="I-set"/>
    <property type="match status" value="1"/>
</dbReference>
<keyword evidence="5" id="KW-1185">Reference proteome</keyword>
<dbReference type="SMART" id="SM00408">
    <property type="entry name" value="IGc2"/>
    <property type="match status" value="1"/>
</dbReference>
<dbReference type="InterPro" id="IPR013783">
    <property type="entry name" value="Ig-like_fold"/>
</dbReference>
<reference evidence="4" key="3">
    <citation type="submission" date="2025-09" db="UniProtKB">
        <authorList>
            <consortium name="Ensembl"/>
        </authorList>
    </citation>
    <scope>IDENTIFICATION</scope>
</reference>
<dbReference type="InterPro" id="IPR003598">
    <property type="entry name" value="Ig_sub2"/>
</dbReference>
<protein>
    <recommendedName>
        <fullName evidence="3">Ig-like domain-containing protein</fullName>
    </recommendedName>
</protein>
<dbReference type="AlphaFoldDB" id="A0A8C6L5D2"/>
<dbReference type="PANTHER" id="PTHR47633">
    <property type="entry name" value="IMMUNOGLOBULIN"/>
    <property type="match status" value="1"/>
</dbReference>
<proteinExistence type="inferred from homology"/>
<sequence length="162" mass="17716">MFLWNLLHRGGGPSTHFLSGQERLVSSPDFLWHQQASSMRKPSAGLKPEFLRPITGCTVEHGGVARFHACLSASLKPEITWFHNQQPIQPTKNVVFHFDELTNVATLIIVDAFSEHAGQYACRAANSAGEAVCSATLTITKEGITWMGPGAGVTQEDILEEE</sequence>
<dbReference type="InterPro" id="IPR003599">
    <property type="entry name" value="Ig_sub"/>
</dbReference>
<dbReference type="InterPro" id="IPR036179">
    <property type="entry name" value="Ig-like_dom_sf"/>
</dbReference>
<dbReference type="Proteomes" id="UP000694548">
    <property type="component" value="Chromosome sgr08"/>
</dbReference>
<dbReference type="SMART" id="SM00409">
    <property type="entry name" value="IG"/>
    <property type="match status" value="1"/>
</dbReference>
<dbReference type="SUPFAM" id="SSF48726">
    <property type="entry name" value="Immunoglobulin"/>
    <property type="match status" value="1"/>
</dbReference>
<keyword evidence="2" id="KW-0393">Immunoglobulin domain</keyword>
<name>A0A8C6L5D2_NOTFU</name>
<evidence type="ECO:0000256" key="2">
    <source>
        <dbReference type="ARBA" id="ARBA00023319"/>
    </source>
</evidence>
<feature type="domain" description="Ig-like" evidence="3">
    <location>
        <begin position="48"/>
        <end position="138"/>
    </location>
</feature>
<dbReference type="GeneTree" id="ENSGT00940000177542"/>
<evidence type="ECO:0000256" key="1">
    <source>
        <dbReference type="ARBA" id="ARBA00006692"/>
    </source>
</evidence>
<dbReference type="Gene3D" id="2.60.40.10">
    <property type="entry name" value="Immunoglobulins"/>
    <property type="match status" value="1"/>
</dbReference>
<accession>A0A8C6L5D2</accession>
<dbReference type="PROSITE" id="PS50835">
    <property type="entry name" value="IG_LIKE"/>
    <property type="match status" value="1"/>
</dbReference>
<evidence type="ECO:0000313" key="4">
    <source>
        <dbReference type="Ensembl" id="ENSNFUP00015015919.1"/>
    </source>
</evidence>